<comment type="catalytic activity">
    <reaction evidence="8">
        <text>Couples ATP hydrolysis with the unwinding of duplex DNA by translocating in the 3'-5' direction.</text>
        <dbReference type="EC" id="5.6.2.4"/>
    </reaction>
</comment>
<feature type="binding site" evidence="11">
    <location>
        <begin position="23"/>
        <end position="30"/>
    </location>
    <ligand>
        <name>ATP</name>
        <dbReference type="ChEBI" id="CHEBI:30616"/>
    </ligand>
</feature>
<keyword evidence="2 11" id="KW-0547">Nucleotide-binding</keyword>
<dbReference type="RefSeq" id="WP_189006638.1">
    <property type="nucleotide sequence ID" value="NZ_BMOD01000024.1"/>
</dbReference>
<accession>A0ABQ2DBF3</accession>
<keyword evidence="5 11" id="KW-0067">ATP-binding</keyword>
<evidence type="ECO:0000256" key="8">
    <source>
        <dbReference type="ARBA" id="ARBA00034617"/>
    </source>
</evidence>
<dbReference type="EMBL" id="BMOD01000024">
    <property type="protein sequence ID" value="GGJ52011.1"/>
    <property type="molecule type" value="Genomic_DNA"/>
</dbReference>
<evidence type="ECO:0000256" key="6">
    <source>
        <dbReference type="ARBA" id="ARBA00023125"/>
    </source>
</evidence>
<evidence type="ECO:0000256" key="10">
    <source>
        <dbReference type="ARBA" id="ARBA00048988"/>
    </source>
</evidence>
<name>A0ABQ2DBF3_9DEIO</name>
<evidence type="ECO:0000256" key="3">
    <source>
        <dbReference type="ARBA" id="ARBA00022801"/>
    </source>
</evidence>
<evidence type="ECO:0000256" key="4">
    <source>
        <dbReference type="ARBA" id="ARBA00022806"/>
    </source>
</evidence>
<organism evidence="14 15">
    <name type="scientific">Deinococcus roseus</name>
    <dbReference type="NCBI Taxonomy" id="392414"/>
    <lineage>
        <taxon>Bacteria</taxon>
        <taxon>Thermotogati</taxon>
        <taxon>Deinococcota</taxon>
        <taxon>Deinococci</taxon>
        <taxon>Deinococcales</taxon>
        <taxon>Deinococcaceae</taxon>
        <taxon>Deinococcus</taxon>
    </lineage>
</organism>
<dbReference type="Pfam" id="PF13361">
    <property type="entry name" value="UvrD_C"/>
    <property type="match status" value="1"/>
</dbReference>
<dbReference type="Pfam" id="PF00580">
    <property type="entry name" value="UvrD-helicase"/>
    <property type="match status" value="1"/>
</dbReference>
<dbReference type="InterPro" id="IPR014016">
    <property type="entry name" value="UvrD-like_ATP-bd"/>
</dbReference>
<evidence type="ECO:0000256" key="5">
    <source>
        <dbReference type="ARBA" id="ARBA00022840"/>
    </source>
</evidence>
<dbReference type="PROSITE" id="PS51217">
    <property type="entry name" value="UVRD_HELICASE_CTER"/>
    <property type="match status" value="1"/>
</dbReference>
<evidence type="ECO:0000259" key="12">
    <source>
        <dbReference type="PROSITE" id="PS51198"/>
    </source>
</evidence>
<dbReference type="InterPro" id="IPR013986">
    <property type="entry name" value="DExx_box_DNA_helicase_dom_sf"/>
</dbReference>
<keyword evidence="6" id="KW-0238">DNA-binding</keyword>
<keyword evidence="7" id="KW-0413">Isomerase</keyword>
<dbReference type="InterPro" id="IPR027417">
    <property type="entry name" value="P-loop_NTPase"/>
</dbReference>
<keyword evidence="15" id="KW-1185">Reference proteome</keyword>
<evidence type="ECO:0000313" key="14">
    <source>
        <dbReference type="EMBL" id="GGJ52011.1"/>
    </source>
</evidence>
<evidence type="ECO:0000256" key="11">
    <source>
        <dbReference type="PROSITE-ProRule" id="PRU00560"/>
    </source>
</evidence>
<gene>
    <name evidence="14" type="ORF">GCM10008938_42520</name>
</gene>
<dbReference type="InterPro" id="IPR014017">
    <property type="entry name" value="DNA_helicase_UvrD-like_C"/>
</dbReference>
<dbReference type="Gene3D" id="1.10.486.10">
    <property type="entry name" value="PCRA, domain 4"/>
    <property type="match status" value="1"/>
</dbReference>
<dbReference type="InterPro" id="IPR000212">
    <property type="entry name" value="DNA_helicase_UvrD/REP"/>
</dbReference>
<evidence type="ECO:0000259" key="13">
    <source>
        <dbReference type="PROSITE" id="PS51217"/>
    </source>
</evidence>
<dbReference type="PROSITE" id="PS51198">
    <property type="entry name" value="UVRD_HELICASE_ATP_BIND"/>
    <property type="match status" value="1"/>
</dbReference>
<comment type="caution">
    <text evidence="14">The sequence shown here is derived from an EMBL/GenBank/DDBJ whole genome shotgun (WGS) entry which is preliminary data.</text>
</comment>
<evidence type="ECO:0000313" key="15">
    <source>
        <dbReference type="Proteomes" id="UP000632222"/>
    </source>
</evidence>
<feature type="domain" description="UvrD-like helicase C-terminal" evidence="13">
    <location>
        <begin position="295"/>
        <end position="582"/>
    </location>
</feature>
<dbReference type="Gene3D" id="1.10.10.160">
    <property type="match status" value="1"/>
</dbReference>
<evidence type="ECO:0000256" key="2">
    <source>
        <dbReference type="ARBA" id="ARBA00022741"/>
    </source>
</evidence>
<dbReference type="SUPFAM" id="SSF52540">
    <property type="entry name" value="P-loop containing nucleoside triphosphate hydrolases"/>
    <property type="match status" value="1"/>
</dbReference>
<evidence type="ECO:0000256" key="9">
    <source>
        <dbReference type="ARBA" id="ARBA00034808"/>
    </source>
</evidence>
<dbReference type="Gene3D" id="3.40.50.300">
    <property type="entry name" value="P-loop containing nucleotide triphosphate hydrolases"/>
    <property type="match status" value="2"/>
</dbReference>
<dbReference type="EC" id="5.6.2.4" evidence="9"/>
<reference evidence="15" key="1">
    <citation type="journal article" date="2019" name="Int. J. Syst. Evol. Microbiol.">
        <title>The Global Catalogue of Microorganisms (GCM) 10K type strain sequencing project: providing services to taxonomists for standard genome sequencing and annotation.</title>
        <authorList>
            <consortium name="The Broad Institute Genomics Platform"/>
            <consortium name="The Broad Institute Genome Sequencing Center for Infectious Disease"/>
            <person name="Wu L."/>
            <person name="Ma J."/>
        </authorList>
    </citation>
    <scope>NUCLEOTIDE SEQUENCE [LARGE SCALE GENOMIC DNA]</scope>
    <source>
        <strain evidence="15">JCM 14370</strain>
    </source>
</reference>
<dbReference type="Proteomes" id="UP000632222">
    <property type="component" value="Unassembled WGS sequence"/>
</dbReference>
<protein>
    <recommendedName>
        <fullName evidence="9">DNA 3'-5' helicase</fullName>
        <ecNumber evidence="9">5.6.2.4</ecNumber>
    </recommendedName>
</protein>
<comment type="catalytic activity">
    <reaction evidence="10">
        <text>ATP + H2O = ADP + phosphate + H(+)</text>
        <dbReference type="Rhea" id="RHEA:13065"/>
        <dbReference type="ChEBI" id="CHEBI:15377"/>
        <dbReference type="ChEBI" id="CHEBI:15378"/>
        <dbReference type="ChEBI" id="CHEBI:30616"/>
        <dbReference type="ChEBI" id="CHEBI:43474"/>
        <dbReference type="ChEBI" id="CHEBI:456216"/>
        <dbReference type="EC" id="5.6.2.4"/>
    </reaction>
</comment>
<comment type="similarity">
    <text evidence="1">Belongs to the helicase family. UvrD subfamily.</text>
</comment>
<feature type="domain" description="UvrD-like helicase ATP-binding" evidence="12">
    <location>
        <begin position="2"/>
        <end position="294"/>
    </location>
</feature>
<dbReference type="PANTHER" id="PTHR11070:SF2">
    <property type="entry name" value="ATP-DEPENDENT DNA HELICASE SRS2"/>
    <property type="match status" value="1"/>
</dbReference>
<evidence type="ECO:0000256" key="1">
    <source>
        <dbReference type="ARBA" id="ARBA00009922"/>
    </source>
</evidence>
<proteinExistence type="inferred from homology"/>
<dbReference type="PANTHER" id="PTHR11070">
    <property type="entry name" value="UVRD / RECB / PCRA DNA HELICASE FAMILY MEMBER"/>
    <property type="match status" value="1"/>
</dbReference>
<evidence type="ECO:0000256" key="7">
    <source>
        <dbReference type="ARBA" id="ARBA00023235"/>
    </source>
</evidence>
<keyword evidence="3 11" id="KW-0378">Hydrolase</keyword>
<sequence length="781" mass="89305">MNQPTAEQRQIIQHNTGPALVYAVAGAGKTSSLVQRIARLVREGRFRAERILATSFSRESVKDIQQKLSGFPEAGRVQVKTLHAVGLAVLKKAVELGILQNFKSEMDSEGTRGRLLAQVLREARLQGMLLDPFDAEDFMNYVGTCKASLQYADLLVWDFPEEALDVVKQAEAPQHLPHYLPLYQAFERLRERENFITFDDMILLAWELSIKHPVLLQDVSGRYDCVLIDEYQDLNLAQSEFVHLLVQNHLNIMALGDDDQTIYSWRGSSPEFIRTFQQRYGARKYFITHNFRSRSSQLALARFVIEQNQQREPKPLRLTRGFGGLTAVHPVESQFETARHIADQIEQNQKAGFGLKDHAVLVRTYALTPFLETELMQRQIPYRILGGKSFYRRDEVVVLLNYLRVAQALHQLQTGAKLNPVQIRDLRDQFLSVVGAPRRFITRQYVHSLFIRVLQHEEDLLPQVQADSENPNHQRFQAGLQALHFVLDSLTRMVAYDTPAHTVLDNLLYWTNFEQHLQNTTADPDLAEARMLGVRNLIRYAESRGNTEDFLQHLDFLAFREGTLEQISDDRVLITTPYRAKGLEWPVVFIPGLNEGTLPTLRSLEDPALLEEERRVLYVAITRAREHLHLYHLAREDAAPISRFLVPLQDPSADKDPSDVPEPHFQQVLQEVQQIEEALSCPEEEPLTPAQVHVLVRGVAQHHFGVYLEHHAYHHFDLDQLMVLSSKVLGAVQQLKDIGGYSPEELQVWQAYGQAPAPVKFTRQDLDAFAGVLKRSCERSA</sequence>
<dbReference type="CDD" id="cd17932">
    <property type="entry name" value="DEXQc_UvrD"/>
    <property type="match status" value="1"/>
</dbReference>
<keyword evidence="4 11" id="KW-0347">Helicase</keyword>
<dbReference type="GO" id="GO:0004386">
    <property type="term" value="F:helicase activity"/>
    <property type="evidence" value="ECO:0007669"/>
    <property type="project" value="UniProtKB-KW"/>
</dbReference>